<keyword evidence="4 6" id="KW-0472">Membrane</keyword>
<feature type="transmembrane region" description="Helical" evidence="6">
    <location>
        <begin position="343"/>
        <end position="361"/>
    </location>
</feature>
<dbReference type="SUPFAM" id="SSF103481">
    <property type="entry name" value="Multidrug resistance efflux transporter EmrE"/>
    <property type="match status" value="1"/>
</dbReference>
<feature type="transmembrane region" description="Helical" evidence="6">
    <location>
        <begin position="316"/>
        <end position="334"/>
    </location>
</feature>
<evidence type="ECO:0000313" key="7">
    <source>
        <dbReference type="EMBL" id="TDL29462.1"/>
    </source>
</evidence>
<dbReference type="GO" id="GO:0016020">
    <property type="term" value="C:membrane"/>
    <property type="evidence" value="ECO:0007669"/>
    <property type="project" value="UniProtKB-SubCell"/>
</dbReference>
<feature type="transmembrane region" description="Helical" evidence="6">
    <location>
        <begin position="411"/>
        <end position="432"/>
    </location>
</feature>
<dbReference type="Proteomes" id="UP000294933">
    <property type="component" value="Unassembled WGS sequence"/>
</dbReference>
<organism evidence="7 8">
    <name type="scientific">Rickenella mellea</name>
    <dbReference type="NCBI Taxonomy" id="50990"/>
    <lineage>
        <taxon>Eukaryota</taxon>
        <taxon>Fungi</taxon>
        <taxon>Dikarya</taxon>
        <taxon>Basidiomycota</taxon>
        <taxon>Agaricomycotina</taxon>
        <taxon>Agaricomycetes</taxon>
        <taxon>Hymenochaetales</taxon>
        <taxon>Rickenellaceae</taxon>
        <taxon>Rickenella</taxon>
    </lineage>
</organism>
<gene>
    <name evidence="7" type="ORF">BD410DRAFT_779864</name>
</gene>
<feature type="transmembrane region" description="Helical" evidence="6">
    <location>
        <begin position="28"/>
        <end position="50"/>
    </location>
</feature>
<feature type="transmembrane region" description="Helical" evidence="6">
    <location>
        <begin position="381"/>
        <end position="399"/>
    </location>
</feature>
<dbReference type="AlphaFoldDB" id="A0A4R5XFA9"/>
<feature type="transmembrane region" description="Helical" evidence="6">
    <location>
        <begin position="251"/>
        <end position="270"/>
    </location>
</feature>
<keyword evidence="2 6" id="KW-0812">Transmembrane</keyword>
<dbReference type="EMBL" id="ML170156">
    <property type="protein sequence ID" value="TDL29462.1"/>
    <property type="molecule type" value="Genomic_DNA"/>
</dbReference>
<name>A0A4R5XFA9_9AGAM</name>
<dbReference type="OrthoDB" id="165382at2759"/>
<feature type="transmembrane region" description="Helical" evidence="6">
    <location>
        <begin position="438"/>
        <end position="460"/>
    </location>
</feature>
<dbReference type="PANTHER" id="PTHR12570">
    <property type="match status" value="1"/>
</dbReference>
<evidence type="ECO:0000256" key="2">
    <source>
        <dbReference type="ARBA" id="ARBA00022692"/>
    </source>
</evidence>
<evidence type="ECO:0000313" key="8">
    <source>
        <dbReference type="Proteomes" id="UP000294933"/>
    </source>
</evidence>
<reference evidence="7 8" key="1">
    <citation type="submission" date="2018-06" db="EMBL/GenBank/DDBJ databases">
        <title>A transcriptomic atlas of mushroom development highlights an independent origin of complex multicellularity.</title>
        <authorList>
            <consortium name="DOE Joint Genome Institute"/>
            <person name="Krizsan K."/>
            <person name="Almasi E."/>
            <person name="Merenyi Z."/>
            <person name="Sahu N."/>
            <person name="Viragh M."/>
            <person name="Koszo T."/>
            <person name="Mondo S."/>
            <person name="Kiss B."/>
            <person name="Balint B."/>
            <person name="Kues U."/>
            <person name="Barry K."/>
            <person name="Hegedus J.C."/>
            <person name="Henrissat B."/>
            <person name="Johnson J."/>
            <person name="Lipzen A."/>
            <person name="Ohm R."/>
            <person name="Nagy I."/>
            <person name="Pangilinan J."/>
            <person name="Yan J."/>
            <person name="Xiong Y."/>
            <person name="Grigoriev I.V."/>
            <person name="Hibbett D.S."/>
            <person name="Nagy L.G."/>
        </authorList>
    </citation>
    <scope>NUCLEOTIDE SEQUENCE [LARGE SCALE GENOMIC DNA]</scope>
    <source>
        <strain evidence="7 8">SZMC22713</strain>
    </source>
</reference>
<dbReference type="VEuPathDB" id="FungiDB:BD410DRAFT_779864"/>
<feature type="region of interest" description="Disordered" evidence="5">
    <location>
        <begin position="59"/>
        <end position="103"/>
    </location>
</feature>
<feature type="region of interest" description="Disordered" evidence="5">
    <location>
        <begin position="531"/>
        <end position="558"/>
    </location>
</feature>
<feature type="compositionally biased region" description="Basic and acidic residues" evidence="5">
    <location>
        <begin position="59"/>
        <end position="70"/>
    </location>
</feature>
<feature type="compositionally biased region" description="Basic and acidic residues" evidence="5">
    <location>
        <begin position="94"/>
        <end position="103"/>
    </location>
</feature>
<evidence type="ECO:0000256" key="1">
    <source>
        <dbReference type="ARBA" id="ARBA00004141"/>
    </source>
</evidence>
<sequence length="558" mass="61470">MDGKLHASNAPWSWNDPNDDPNSKLPTASSLIGITVAVTGNVLISLALNCQKLAHQRLERQRNRTGERSGRSATQHGATRDRTNNDNGAGQDAPRPHVKDRTRVILLETTPLLVVRDRDYGIEAESEGQNTLPRPKRPGFTARLFPKRFKGTHSNEIGVIEETINTEPDDARILIPVNDDDTDHPTNDLGDRDDSEQRPKSNGMYAEGQSGNEGNESDYLKSKLWWLGFLLMNVGELGNFISYGFAPASVVAPLGTFALIANCFFAPLMLGERFRKRDMFGILVAIVGAVTVVIASKQSDTRLDPAGLLRAITQTAFIVLSIIYAVGICILVGLSEGHLGREWVYVDVGACALFGGFTVLATKGISTMFTMTWWQMFTEWITYPILLVLISSGIGQIKYLNRALMKFDSKVVIPTQFVLFNLSAIVGSAVLYGDFRKATLHSMVTFLYGCAATFAGVFIITWTPPDTRAGPALDRRAESRDAVNEGLGDGERQVELTVPGPRQILRAKASSMSIVGLSPAQRVLLVHSPPRESLERTRSFSWDRERGSSPERRRDSYT</sequence>
<dbReference type="Pfam" id="PF05653">
    <property type="entry name" value="Mg_trans_NIPA"/>
    <property type="match status" value="1"/>
</dbReference>
<accession>A0A4R5XFA9</accession>
<keyword evidence="3 6" id="KW-1133">Transmembrane helix</keyword>
<dbReference type="InterPro" id="IPR008521">
    <property type="entry name" value="Mg_trans_NIPA"/>
</dbReference>
<feature type="region of interest" description="Disordered" evidence="5">
    <location>
        <begin position="174"/>
        <end position="215"/>
    </location>
</feature>
<dbReference type="GO" id="GO:0015095">
    <property type="term" value="F:magnesium ion transmembrane transporter activity"/>
    <property type="evidence" value="ECO:0007669"/>
    <property type="project" value="InterPro"/>
</dbReference>
<feature type="region of interest" description="Disordered" evidence="5">
    <location>
        <begin position="1"/>
        <end position="21"/>
    </location>
</feature>
<feature type="transmembrane region" description="Helical" evidence="6">
    <location>
        <begin position="224"/>
        <end position="245"/>
    </location>
</feature>
<comment type="subcellular location">
    <subcellularLocation>
        <location evidence="1">Membrane</location>
        <topology evidence="1">Multi-pass membrane protein</topology>
    </subcellularLocation>
</comment>
<dbReference type="PANTHER" id="PTHR12570:SF65">
    <property type="entry name" value="MAGNESIUM TRANSPORTER NIPA9-RELATED"/>
    <property type="match status" value="1"/>
</dbReference>
<dbReference type="InterPro" id="IPR037185">
    <property type="entry name" value="EmrE-like"/>
</dbReference>
<protein>
    <submittedName>
        <fullName evidence="7">DUF803-domain-containing protein</fullName>
    </submittedName>
</protein>
<evidence type="ECO:0000256" key="6">
    <source>
        <dbReference type="SAM" id="Phobius"/>
    </source>
</evidence>
<proteinExistence type="predicted"/>
<evidence type="ECO:0000256" key="5">
    <source>
        <dbReference type="SAM" id="MobiDB-lite"/>
    </source>
</evidence>
<feature type="compositionally biased region" description="Basic and acidic residues" evidence="5">
    <location>
        <begin position="183"/>
        <end position="199"/>
    </location>
</feature>
<keyword evidence="8" id="KW-1185">Reference proteome</keyword>
<evidence type="ECO:0000256" key="3">
    <source>
        <dbReference type="ARBA" id="ARBA00022989"/>
    </source>
</evidence>
<evidence type="ECO:0000256" key="4">
    <source>
        <dbReference type="ARBA" id="ARBA00023136"/>
    </source>
</evidence>
<feature type="transmembrane region" description="Helical" evidence="6">
    <location>
        <begin position="279"/>
        <end position="296"/>
    </location>
</feature>